<feature type="transmembrane region" description="Helical" evidence="2">
    <location>
        <begin position="199"/>
        <end position="221"/>
    </location>
</feature>
<keyword evidence="4" id="KW-0547">Nucleotide-binding</keyword>
<keyword evidence="2" id="KW-0472">Membrane</keyword>
<dbReference type="eggNOG" id="COG2172">
    <property type="taxonomic scope" value="Bacteria"/>
</dbReference>
<protein>
    <submittedName>
        <fullName evidence="4">ATP-binding region ATPase domain protein</fullName>
    </submittedName>
</protein>
<gene>
    <name evidence="4" type="ordered locus">Desca_2695</name>
</gene>
<reference evidence="4" key="1">
    <citation type="submission" date="2011-05" db="EMBL/GenBank/DDBJ databases">
        <title>Complete sequence of Desulfotomaculum carboxydivorans CO-1-SRB.</title>
        <authorList>
            <consortium name="US DOE Joint Genome Institute"/>
            <person name="Lucas S."/>
            <person name="Han J."/>
            <person name="Lapidus A."/>
            <person name="Cheng J.-F."/>
            <person name="Goodwin L."/>
            <person name="Pitluck S."/>
            <person name="Peters L."/>
            <person name="Mikhailova N."/>
            <person name="Lu M."/>
            <person name="Han C."/>
            <person name="Tapia R."/>
            <person name="Land M."/>
            <person name="Hauser L."/>
            <person name="Kyrpides N."/>
            <person name="Ivanova N."/>
            <person name="Pagani I."/>
            <person name="Stams A."/>
            <person name="Plugge C."/>
            <person name="Muyzer G."/>
            <person name="Kuever J."/>
            <person name="Parshina S."/>
            <person name="Ivanova A."/>
            <person name="Nazina T."/>
            <person name="Woyke T."/>
        </authorList>
    </citation>
    <scope>NUCLEOTIDE SEQUENCE [LARGE SCALE GENOMIC DNA]</scope>
    <source>
        <strain evidence="4">CO-1-SRB</strain>
    </source>
</reference>
<dbReference type="SUPFAM" id="SSF55874">
    <property type="entry name" value="ATPase domain of HSP90 chaperone/DNA topoisomerase II/histidine kinase"/>
    <property type="match status" value="1"/>
</dbReference>
<dbReference type="RefSeq" id="WP_013810899.1">
    <property type="nucleotide sequence ID" value="NC_015565.1"/>
</dbReference>
<evidence type="ECO:0000313" key="4">
    <source>
        <dbReference type="EMBL" id="AEF95512.1"/>
    </source>
</evidence>
<dbReference type="InterPro" id="IPR036890">
    <property type="entry name" value="HATPase_C_sf"/>
</dbReference>
<evidence type="ECO:0000313" key="5">
    <source>
        <dbReference type="Proteomes" id="UP000009226"/>
    </source>
</evidence>
<organism evidence="4 5">
    <name type="scientific">Desulfotomaculum nigrificans (strain DSM 14880 / VKM B-2319 / CO-1-SRB)</name>
    <name type="common">Desulfotomaculum carboxydivorans</name>
    <dbReference type="NCBI Taxonomy" id="868595"/>
    <lineage>
        <taxon>Bacteria</taxon>
        <taxon>Bacillati</taxon>
        <taxon>Bacillota</taxon>
        <taxon>Clostridia</taxon>
        <taxon>Eubacteriales</taxon>
        <taxon>Desulfotomaculaceae</taxon>
        <taxon>Desulfotomaculum</taxon>
    </lineage>
</organism>
<dbReference type="InterPro" id="IPR003594">
    <property type="entry name" value="HATPase_dom"/>
</dbReference>
<name>F6B689_DESCC</name>
<feature type="transmembrane region" description="Helical" evidence="2">
    <location>
        <begin position="16"/>
        <end position="36"/>
    </location>
</feature>
<keyword evidence="2" id="KW-1133">Transmembrane helix</keyword>
<accession>F6B689</accession>
<feature type="coiled-coil region" evidence="1">
    <location>
        <begin position="258"/>
        <end position="285"/>
    </location>
</feature>
<dbReference type="EMBL" id="CP002736">
    <property type="protein sequence ID" value="AEF95512.1"/>
    <property type="molecule type" value="Genomic_DNA"/>
</dbReference>
<keyword evidence="2" id="KW-0812">Transmembrane</keyword>
<dbReference type="HOGENOM" id="CLU_603729_0_0_9"/>
<keyword evidence="1" id="KW-0175">Coiled coil</keyword>
<dbReference type="Pfam" id="PF02518">
    <property type="entry name" value="HATPase_c"/>
    <property type="match status" value="1"/>
</dbReference>
<dbReference type="AlphaFoldDB" id="F6B689"/>
<evidence type="ECO:0000256" key="1">
    <source>
        <dbReference type="SAM" id="Coils"/>
    </source>
</evidence>
<keyword evidence="4" id="KW-0067">ATP-binding</keyword>
<dbReference type="STRING" id="868595.Desca_2695"/>
<dbReference type="Proteomes" id="UP000009226">
    <property type="component" value="Chromosome"/>
</dbReference>
<keyword evidence="5" id="KW-1185">Reference proteome</keyword>
<dbReference type="Gene3D" id="3.30.565.10">
    <property type="entry name" value="Histidine kinase-like ATPase, C-terminal domain"/>
    <property type="match status" value="1"/>
</dbReference>
<dbReference type="KEGG" id="dca:Desca_2695"/>
<dbReference type="GO" id="GO:0005524">
    <property type="term" value="F:ATP binding"/>
    <property type="evidence" value="ECO:0007669"/>
    <property type="project" value="UniProtKB-KW"/>
</dbReference>
<proteinExistence type="predicted"/>
<evidence type="ECO:0000259" key="3">
    <source>
        <dbReference type="Pfam" id="PF02518"/>
    </source>
</evidence>
<sequence>MEVIISRLKGEKIYRLVFFLLIIGMISFSLITYFTFNKKFNEYVLKSKTEHLITIGKLIAEQIDGDVYENPAIKLGKDGDKNIDGKLKNLLISYRQKFPEISQIYILVPTDRANTWQFAVNISYTGKANKNEIRLPQSKIRQAYSGEVVSAYFTVNDNKMISSCIPILSSKGKVTAVLGLHMNVADTVNFDGRSLKYNLIILLILPVIIVTLCFVMVYFLLKPIRVMTNRLTEIEKDYSSIHLPEGAAAELGLTPNNFNRLLNTNHALKQRMELLSNEVLDEKDKMFGVYRDVIRAITQEKVYLTSPAEFSQIIQQEVPVLNFKLNSPHDITRCRMEIDQYLTKVCSSWQSPRRHKALLCLSEAMTNVIKHAGSGEVLLALNDNRIVFYVLDQGPGMELAKLPFMVFLKGFSTKTSMGFGFSIMFRYLDKLILSTSESGTRLALEISLSKSKC</sequence>
<evidence type="ECO:0000256" key="2">
    <source>
        <dbReference type="SAM" id="Phobius"/>
    </source>
</evidence>
<feature type="domain" description="Histidine kinase/HSP90-like ATPase" evidence="3">
    <location>
        <begin position="359"/>
        <end position="446"/>
    </location>
</feature>